<dbReference type="Proteomes" id="UP000011944">
    <property type="component" value="Unassembled WGS sequence"/>
</dbReference>
<dbReference type="AlphaFoldDB" id="M1ZX67"/>
<comment type="caution">
    <text evidence="2">The sequence shown here is derived from an EMBL/GenBank/DDBJ whole genome shotgun (WGS) entry which is preliminary data.</text>
</comment>
<organism evidence="2 3">
    <name type="scientific">Clostridium botulinum CFSAN001627</name>
    <dbReference type="NCBI Taxonomy" id="1232189"/>
    <lineage>
        <taxon>Bacteria</taxon>
        <taxon>Bacillati</taxon>
        <taxon>Bacillota</taxon>
        <taxon>Clostridia</taxon>
        <taxon>Eubacteriales</taxon>
        <taxon>Clostridiaceae</taxon>
        <taxon>Clostridium</taxon>
    </lineage>
</organism>
<keyword evidence="1" id="KW-0812">Transmembrane</keyword>
<feature type="transmembrane region" description="Helical" evidence="1">
    <location>
        <begin position="24"/>
        <end position="45"/>
    </location>
</feature>
<evidence type="ECO:0000313" key="3">
    <source>
        <dbReference type="Proteomes" id="UP000011944"/>
    </source>
</evidence>
<feature type="non-terminal residue" evidence="2">
    <location>
        <position position="71"/>
    </location>
</feature>
<proteinExistence type="predicted"/>
<protein>
    <submittedName>
        <fullName evidence="2">Proton-coupled thiamine transporter YuaJ</fullName>
    </submittedName>
</protein>
<reference evidence="2 3" key="1">
    <citation type="submission" date="2012-10" db="EMBL/GenBank/DDBJ databases">
        <authorList>
            <person name="Strain E.A."/>
            <person name="Brown E."/>
            <person name="Allard M.W."/>
            <person name="Gonzalez-Escalona N."/>
            <person name="Timme R."/>
        </authorList>
    </citation>
    <scope>NUCLEOTIDE SEQUENCE [LARGE SCALE GENOMIC DNA]</scope>
    <source>
        <strain evidence="2 3">CFSAN001627</strain>
    </source>
</reference>
<accession>M1ZX67</accession>
<evidence type="ECO:0000313" key="2">
    <source>
        <dbReference type="EMBL" id="EKN42004.1"/>
    </source>
</evidence>
<evidence type="ECO:0000256" key="1">
    <source>
        <dbReference type="SAM" id="Phobius"/>
    </source>
</evidence>
<sequence>MQSLEWGKRFSETFSGFSDKMAEILKSPLSILAIIAFLVIFIAVFKLKKIKLNPRTITQIGIALALSTILN</sequence>
<dbReference type="EMBL" id="AMXI01000543">
    <property type="protein sequence ID" value="EKN42004.1"/>
    <property type="molecule type" value="Genomic_DNA"/>
</dbReference>
<keyword evidence="1" id="KW-0472">Membrane</keyword>
<name>M1ZX67_CLOBO</name>
<keyword evidence="1" id="KW-1133">Transmembrane helix</keyword>
<gene>
    <name evidence="2" type="ORF">CFSAN001627_09633</name>
</gene>
<reference evidence="2 3" key="2">
    <citation type="submission" date="2013-03" db="EMBL/GenBank/DDBJ databases">
        <title>Diversity in Clostridium botulinum.</title>
        <authorList>
            <person name="Timme R.E."/>
            <person name="Allard M."/>
            <person name="Luo Y."/>
            <person name="Strain E."/>
            <person name="Gonzalez-Escalona N."/>
            <person name="Brown E."/>
        </authorList>
    </citation>
    <scope>NUCLEOTIDE SEQUENCE [LARGE SCALE GENOMIC DNA]</scope>
    <source>
        <strain evidence="2 3">CFSAN001627</strain>
    </source>
</reference>